<evidence type="ECO:0000256" key="6">
    <source>
        <dbReference type="ARBA" id="ARBA00023306"/>
    </source>
</evidence>
<keyword evidence="6" id="KW-0131">Cell cycle</keyword>
<keyword evidence="3" id="KW-0132">Cell division</keyword>
<dbReference type="GO" id="GO:0044732">
    <property type="term" value="C:mitotic spindle pole body"/>
    <property type="evidence" value="ECO:0007669"/>
    <property type="project" value="EnsemblFungi"/>
</dbReference>
<dbReference type="RefSeq" id="XP_002172580.1">
    <property type="nucleotide sequence ID" value="XM_002172544.2"/>
</dbReference>
<evidence type="ECO:0000256" key="2">
    <source>
        <dbReference type="ARBA" id="ARBA00010348"/>
    </source>
</evidence>
<dbReference type="VEuPathDB" id="FungiDB:SJAG_01330"/>
<dbReference type="eggNOG" id="KOG3285">
    <property type="taxonomic scope" value="Eukaryota"/>
</dbReference>
<protein>
    <submittedName>
        <fullName evidence="8">Spindle checkpoint protein Mad2</fullName>
    </submittedName>
</protein>
<dbReference type="InterPro" id="IPR045091">
    <property type="entry name" value="Mad2-like"/>
</dbReference>
<dbReference type="STRING" id="402676.B6K0D7"/>
<dbReference type="FunFam" id="3.30.900.10:FF:000002">
    <property type="entry name" value="Mitotic spindle assembly checkpoint protein MAD2A"/>
    <property type="match status" value="1"/>
</dbReference>
<dbReference type="PANTHER" id="PTHR11842">
    <property type="entry name" value="MITOTIC SPINDLE ASSEMBLY CHECKPOINT PROTEIN MAD2"/>
    <property type="match status" value="1"/>
</dbReference>
<dbReference type="OMA" id="WQFDVEI"/>
<dbReference type="GO" id="GO:0000785">
    <property type="term" value="C:chromatin"/>
    <property type="evidence" value="ECO:0007669"/>
    <property type="project" value="EnsemblFungi"/>
</dbReference>
<organism evidence="8 10">
    <name type="scientific">Schizosaccharomyces japonicus (strain yFS275 / FY16936)</name>
    <name type="common">Fission yeast</name>
    <dbReference type="NCBI Taxonomy" id="402676"/>
    <lineage>
        <taxon>Eukaryota</taxon>
        <taxon>Fungi</taxon>
        <taxon>Dikarya</taxon>
        <taxon>Ascomycota</taxon>
        <taxon>Taphrinomycotina</taxon>
        <taxon>Schizosaccharomycetes</taxon>
        <taxon>Schizosaccharomycetales</taxon>
        <taxon>Schizosaccharomycetaceae</taxon>
        <taxon>Schizosaccharomyces</taxon>
    </lineage>
</organism>
<evidence type="ECO:0000313" key="9">
    <source>
        <dbReference type="JaponicusDB" id="SJAG_01330"/>
    </source>
</evidence>
<comment type="subcellular location">
    <subcellularLocation>
        <location evidence="1">Nucleus</location>
    </subcellularLocation>
</comment>
<dbReference type="GO" id="GO:1905318">
    <property type="term" value="P:meiosis I spindle assembly checkpoint signaling"/>
    <property type="evidence" value="ECO:0007669"/>
    <property type="project" value="EnsemblFungi"/>
</dbReference>
<sequence>MATTVPTRSSLSLKGSAKLVSEFFEYAVNSILFQRGIYPPEDFKVVRKYGINMLITIDDEVKAYIRRIIAQLHRWMYRGKIQKLVVVITDKDTGDDLERWQFNVEILCKNEDSIGEESKEAKPEKEIQNEIQALIRQVTATITFLPQLDTRCTFNVLVYADKDSEVPTDWVDSDPRQLQNAEQVQLRSFSTNMHKIDCQVAYRMN</sequence>
<dbReference type="GO" id="GO:0033597">
    <property type="term" value="C:mitotic checkpoint complex"/>
    <property type="evidence" value="ECO:0007669"/>
    <property type="project" value="EnsemblFungi"/>
</dbReference>
<dbReference type="JaponicusDB" id="SJAG_01330">
    <property type="gene designation" value="mad2"/>
</dbReference>
<accession>B6K0D7</accession>
<evidence type="ECO:0000256" key="4">
    <source>
        <dbReference type="ARBA" id="ARBA00022776"/>
    </source>
</evidence>
<dbReference type="Pfam" id="PF02301">
    <property type="entry name" value="HORMA"/>
    <property type="match status" value="1"/>
</dbReference>
<dbReference type="GO" id="GO:1990498">
    <property type="term" value="C:mitotic spindle microtubule"/>
    <property type="evidence" value="ECO:0007669"/>
    <property type="project" value="EnsemblFungi"/>
</dbReference>
<evidence type="ECO:0000259" key="7">
    <source>
        <dbReference type="PROSITE" id="PS50815"/>
    </source>
</evidence>
<evidence type="ECO:0000256" key="3">
    <source>
        <dbReference type="ARBA" id="ARBA00022618"/>
    </source>
</evidence>
<dbReference type="EMBL" id="KE651168">
    <property type="protein sequence ID" value="EEB06287.1"/>
    <property type="molecule type" value="Genomic_DNA"/>
</dbReference>
<dbReference type="GO" id="GO:0051301">
    <property type="term" value="P:cell division"/>
    <property type="evidence" value="ECO:0007669"/>
    <property type="project" value="UniProtKB-KW"/>
</dbReference>
<dbReference type="Proteomes" id="UP000001744">
    <property type="component" value="Unassembled WGS sequence"/>
</dbReference>
<dbReference type="GeneID" id="7052405"/>
<dbReference type="GO" id="GO:0007094">
    <property type="term" value="P:mitotic spindle assembly checkpoint signaling"/>
    <property type="evidence" value="ECO:0000318"/>
    <property type="project" value="GO_Central"/>
</dbReference>
<name>B6K0D7_SCHJY</name>
<dbReference type="Gene3D" id="3.30.900.10">
    <property type="entry name" value="HORMA domain"/>
    <property type="match status" value="1"/>
</dbReference>
<dbReference type="InterPro" id="IPR036570">
    <property type="entry name" value="HORMA_dom_sf"/>
</dbReference>
<proteinExistence type="inferred from homology"/>
<evidence type="ECO:0000256" key="5">
    <source>
        <dbReference type="ARBA" id="ARBA00023242"/>
    </source>
</evidence>
<dbReference type="GO" id="GO:0034399">
    <property type="term" value="C:nuclear periphery"/>
    <property type="evidence" value="ECO:0007669"/>
    <property type="project" value="EnsemblFungi"/>
</dbReference>
<dbReference type="PANTHER" id="PTHR11842:SF11">
    <property type="entry name" value="MITOTIC SPINDLE ASSEMBLY CHECKPOINT PROTEIN MAD2A"/>
    <property type="match status" value="1"/>
</dbReference>
<keyword evidence="5" id="KW-0539">Nucleus</keyword>
<dbReference type="OrthoDB" id="1806at2759"/>
<dbReference type="SUPFAM" id="SSF56019">
    <property type="entry name" value="The spindle assembly checkpoint protein mad2"/>
    <property type="match status" value="1"/>
</dbReference>
<dbReference type="HOGENOM" id="CLU_072097_0_0_1"/>
<comment type="similarity">
    <text evidence="2">Belongs to the MAD2 family.</text>
</comment>
<evidence type="ECO:0000313" key="8">
    <source>
        <dbReference type="EMBL" id="EEB06287.1"/>
    </source>
</evidence>
<reference evidence="8 10" key="1">
    <citation type="journal article" date="2011" name="Science">
        <title>Comparative functional genomics of the fission yeasts.</title>
        <authorList>
            <person name="Rhind N."/>
            <person name="Chen Z."/>
            <person name="Yassour M."/>
            <person name="Thompson D.A."/>
            <person name="Haas B.J."/>
            <person name="Habib N."/>
            <person name="Wapinski I."/>
            <person name="Roy S."/>
            <person name="Lin M.F."/>
            <person name="Heiman D.I."/>
            <person name="Young S.K."/>
            <person name="Furuya K."/>
            <person name="Guo Y."/>
            <person name="Pidoux A."/>
            <person name="Chen H.M."/>
            <person name="Robbertse B."/>
            <person name="Goldberg J.M."/>
            <person name="Aoki K."/>
            <person name="Bayne E.H."/>
            <person name="Berlin A.M."/>
            <person name="Desjardins C.A."/>
            <person name="Dobbs E."/>
            <person name="Dukaj L."/>
            <person name="Fan L."/>
            <person name="FitzGerald M.G."/>
            <person name="French C."/>
            <person name="Gujja S."/>
            <person name="Hansen K."/>
            <person name="Keifenheim D."/>
            <person name="Levin J.Z."/>
            <person name="Mosher R.A."/>
            <person name="Mueller C.A."/>
            <person name="Pfiffner J."/>
            <person name="Priest M."/>
            <person name="Russ C."/>
            <person name="Smialowska A."/>
            <person name="Swoboda P."/>
            <person name="Sykes S.M."/>
            <person name="Vaughn M."/>
            <person name="Vengrova S."/>
            <person name="Yoder R."/>
            <person name="Zeng Q."/>
            <person name="Allshire R."/>
            <person name="Baulcombe D."/>
            <person name="Birren B.W."/>
            <person name="Brown W."/>
            <person name="Ekwall K."/>
            <person name="Kellis M."/>
            <person name="Leatherwood J."/>
            <person name="Levin H."/>
            <person name="Margalit H."/>
            <person name="Martienssen R."/>
            <person name="Nieduszynski C.A."/>
            <person name="Spatafora J.W."/>
            <person name="Friedman N."/>
            <person name="Dalgaard J.Z."/>
            <person name="Baumann P."/>
            <person name="Niki H."/>
            <person name="Regev A."/>
            <person name="Nusbaum C."/>
        </authorList>
    </citation>
    <scope>NUCLEOTIDE SEQUENCE [LARGE SCALE GENOMIC DNA]</scope>
    <source>
        <strain evidence="10">yFS275 / FY16936</strain>
    </source>
</reference>
<evidence type="ECO:0000256" key="1">
    <source>
        <dbReference type="ARBA" id="ARBA00004123"/>
    </source>
</evidence>
<keyword evidence="4" id="KW-0498">Mitosis</keyword>
<dbReference type="PROSITE" id="PS50815">
    <property type="entry name" value="HORMA"/>
    <property type="match status" value="1"/>
</dbReference>
<dbReference type="GO" id="GO:0010997">
    <property type="term" value="F:anaphase-promoting complex binding"/>
    <property type="evidence" value="ECO:0007669"/>
    <property type="project" value="EnsemblFungi"/>
</dbReference>
<gene>
    <name evidence="9" type="primary">mad2</name>
    <name evidence="8" type="ORF">SJAG_01330</name>
</gene>
<feature type="domain" description="HORMA" evidence="7">
    <location>
        <begin position="14"/>
        <end position="200"/>
    </location>
</feature>
<evidence type="ECO:0000313" key="10">
    <source>
        <dbReference type="Proteomes" id="UP000001744"/>
    </source>
</evidence>
<dbReference type="InterPro" id="IPR003511">
    <property type="entry name" value="HORMA_dom"/>
</dbReference>
<dbReference type="AlphaFoldDB" id="B6K0D7"/>
<keyword evidence="10" id="KW-1185">Reference proteome</keyword>
<dbReference type="GO" id="GO:0000776">
    <property type="term" value="C:kinetochore"/>
    <property type="evidence" value="ECO:0000318"/>
    <property type="project" value="GO_Central"/>
</dbReference>